<dbReference type="GO" id="GO:0005634">
    <property type="term" value="C:nucleus"/>
    <property type="evidence" value="ECO:0007669"/>
    <property type="project" value="UniProtKB-SubCell"/>
</dbReference>
<evidence type="ECO:0000259" key="4">
    <source>
        <dbReference type="PROSITE" id="PS51017"/>
    </source>
</evidence>
<feature type="domain" description="CCT" evidence="4">
    <location>
        <begin position="162"/>
        <end position="204"/>
    </location>
</feature>
<dbReference type="PANTHER" id="PTHR31874">
    <property type="entry name" value="CCT MOTIF FAMILY PROTEIN, EXPRESSED"/>
    <property type="match status" value="1"/>
</dbReference>
<dbReference type="EMBL" id="CAJJDM010000055">
    <property type="protein sequence ID" value="CAD8075931.1"/>
    <property type="molecule type" value="Genomic_DNA"/>
</dbReference>
<protein>
    <recommendedName>
        <fullName evidence="4">CCT domain-containing protein</fullName>
    </recommendedName>
</protein>
<accession>A0A8S1MCL5</accession>
<dbReference type="Proteomes" id="UP000688137">
    <property type="component" value="Unassembled WGS sequence"/>
</dbReference>
<evidence type="ECO:0000256" key="3">
    <source>
        <dbReference type="SAM" id="MobiDB-lite"/>
    </source>
</evidence>
<gene>
    <name evidence="5" type="ORF">PPRIM_AZ9-3.1.T0550147</name>
</gene>
<dbReference type="Pfam" id="PF06203">
    <property type="entry name" value="CCT"/>
    <property type="match status" value="1"/>
</dbReference>
<comment type="caution">
    <text evidence="5">The sequence shown here is derived from an EMBL/GenBank/DDBJ whole genome shotgun (WGS) entry which is preliminary data.</text>
</comment>
<dbReference type="PANTHER" id="PTHR31874:SF1">
    <property type="entry name" value="ZINC FINGER PROTEIN CONSTANS-LIKE 6"/>
    <property type="match status" value="1"/>
</dbReference>
<dbReference type="PROSITE" id="PS51017">
    <property type="entry name" value="CCT"/>
    <property type="match status" value="1"/>
</dbReference>
<proteinExistence type="predicted"/>
<keyword evidence="2" id="KW-0539">Nucleus</keyword>
<dbReference type="AlphaFoldDB" id="A0A8S1MCL5"/>
<dbReference type="OMA" id="KHNRTFG"/>
<sequence length="240" mass="28726">MLQVQYDNISEFENNQNNGYYDEESNVNIFTQHQLGLFKKPSYFIENEDLNLKNNHECSTAEQTESSEHSDNSFEHIPSPKFPSKELPPPINANEHLFNLDMKYYPSTSQENFILNFINQDDLQRIKIGLDYKILDDPQTLKFENWVQQLCNTKANQKEIQRKLKVKKYLEKKHNRTFGKKVHYHIRQKVAEERLRIKGRFVTWKQAVKMLEKSDTKREWTQSDYFKIKILLNEKYGQVV</sequence>
<evidence type="ECO:0000256" key="1">
    <source>
        <dbReference type="ARBA" id="ARBA00004123"/>
    </source>
</evidence>
<organism evidence="5 6">
    <name type="scientific">Paramecium primaurelia</name>
    <dbReference type="NCBI Taxonomy" id="5886"/>
    <lineage>
        <taxon>Eukaryota</taxon>
        <taxon>Sar</taxon>
        <taxon>Alveolata</taxon>
        <taxon>Ciliophora</taxon>
        <taxon>Intramacronucleata</taxon>
        <taxon>Oligohymenophorea</taxon>
        <taxon>Peniculida</taxon>
        <taxon>Parameciidae</taxon>
        <taxon>Paramecium</taxon>
    </lineage>
</organism>
<name>A0A8S1MCL5_PARPR</name>
<keyword evidence="6" id="KW-1185">Reference proteome</keyword>
<dbReference type="InterPro" id="IPR052453">
    <property type="entry name" value="CONSTANS-like_ZF"/>
</dbReference>
<evidence type="ECO:0000313" key="6">
    <source>
        <dbReference type="Proteomes" id="UP000688137"/>
    </source>
</evidence>
<evidence type="ECO:0000313" key="5">
    <source>
        <dbReference type="EMBL" id="CAD8075931.1"/>
    </source>
</evidence>
<dbReference type="InterPro" id="IPR010402">
    <property type="entry name" value="CCT_domain"/>
</dbReference>
<evidence type="ECO:0000256" key="2">
    <source>
        <dbReference type="ARBA" id="ARBA00023242"/>
    </source>
</evidence>
<feature type="region of interest" description="Disordered" evidence="3">
    <location>
        <begin position="58"/>
        <end position="90"/>
    </location>
</feature>
<comment type="subcellular location">
    <subcellularLocation>
        <location evidence="1">Nucleus</location>
    </subcellularLocation>
</comment>
<reference evidence="5" key="1">
    <citation type="submission" date="2021-01" db="EMBL/GenBank/DDBJ databases">
        <authorList>
            <consortium name="Genoscope - CEA"/>
            <person name="William W."/>
        </authorList>
    </citation>
    <scope>NUCLEOTIDE SEQUENCE</scope>
</reference>